<accession>A0A2W1NI27</accession>
<protein>
    <submittedName>
        <fullName evidence="1">Uncharacterized protein</fullName>
    </submittedName>
</protein>
<reference evidence="1" key="1">
    <citation type="submission" date="2018-06" db="EMBL/GenBank/DDBJ databases">
        <title>Paenibacillus xerothermodurans sp. nov. an extremely dry heat resistant spore forming bacterium isolated from the soil of Cape Canaveral, Florida.</title>
        <authorList>
            <person name="Seuylemezian A."/>
            <person name="Kaur N."/>
            <person name="Patil P."/>
            <person name="Patil P."/>
            <person name="Mayilraj S."/>
            <person name="Vaishampayan P."/>
        </authorList>
    </citation>
    <scope>NUCLEOTIDE SEQUENCE [LARGE SCALE GENOMIC DNA]</scope>
    <source>
        <strain evidence="1">ATCC 27380</strain>
    </source>
</reference>
<dbReference type="Proteomes" id="UP000214746">
    <property type="component" value="Unassembled WGS sequence"/>
</dbReference>
<keyword evidence="2" id="KW-1185">Reference proteome</keyword>
<organism evidence="1 2">
    <name type="scientific">Paenibacillus xerothermodurans</name>
    <dbReference type="NCBI Taxonomy" id="1977292"/>
    <lineage>
        <taxon>Bacteria</taxon>
        <taxon>Bacillati</taxon>
        <taxon>Bacillota</taxon>
        <taxon>Bacilli</taxon>
        <taxon>Bacillales</taxon>
        <taxon>Paenibacillaceae</taxon>
        <taxon>Paenibacillus</taxon>
    </lineage>
</organism>
<dbReference type="EMBL" id="NHRJ02000020">
    <property type="protein sequence ID" value="PZE19205.1"/>
    <property type="molecule type" value="Genomic_DNA"/>
</dbReference>
<evidence type="ECO:0000313" key="1">
    <source>
        <dbReference type="EMBL" id="PZE19205.1"/>
    </source>
</evidence>
<proteinExistence type="predicted"/>
<name>A0A2W1NI27_PAEXE</name>
<sequence>MVELLYTCSHLREGAQRAKLTGVYQAREPAAAGIVIVFERGTCFRLFSRDRCAEYAASQDLHLKKVLFMVERGYSFCKR</sequence>
<dbReference type="AlphaFoldDB" id="A0A2W1NI27"/>
<evidence type="ECO:0000313" key="2">
    <source>
        <dbReference type="Proteomes" id="UP000214746"/>
    </source>
</evidence>
<gene>
    <name evidence="1" type="ORF">CBW46_019750</name>
</gene>
<comment type="caution">
    <text evidence="1">The sequence shown here is derived from an EMBL/GenBank/DDBJ whole genome shotgun (WGS) entry which is preliminary data.</text>
</comment>